<evidence type="ECO:0000313" key="11">
    <source>
        <dbReference type="Proteomes" id="UP000070444"/>
    </source>
</evidence>
<feature type="domain" description="EF-hand" evidence="9">
    <location>
        <begin position="629"/>
        <end position="664"/>
    </location>
</feature>
<dbReference type="SUPFAM" id="SSF54373">
    <property type="entry name" value="FAD-linked reductases, C-terminal domain"/>
    <property type="match status" value="1"/>
</dbReference>
<keyword evidence="7 8" id="KW-0560">Oxidoreductase</keyword>
<dbReference type="PANTHER" id="PTHR11985:SF15">
    <property type="entry name" value="GLYCEROL-3-PHOSPHATE DEHYDROGENASE, MITOCHONDRIAL"/>
    <property type="match status" value="1"/>
</dbReference>
<dbReference type="InterPro" id="IPR031656">
    <property type="entry name" value="DAO_C"/>
</dbReference>
<organism evidence="10 11">
    <name type="scientific">Conidiobolus coronatus (strain ATCC 28846 / CBS 209.66 / NRRL 28638)</name>
    <name type="common">Delacroixia coronata</name>
    <dbReference type="NCBI Taxonomy" id="796925"/>
    <lineage>
        <taxon>Eukaryota</taxon>
        <taxon>Fungi</taxon>
        <taxon>Fungi incertae sedis</taxon>
        <taxon>Zoopagomycota</taxon>
        <taxon>Entomophthoromycotina</taxon>
        <taxon>Entomophthoromycetes</taxon>
        <taxon>Entomophthorales</taxon>
        <taxon>Ancylistaceae</taxon>
        <taxon>Conidiobolus</taxon>
    </lineage>
</organism>
<dbReference type="EMBL" id="KQ964491">
    <property type="protein sequence ID" value="KXN70848.1"/>
    <property type="molecule type" value="Genomic_DNA"/>
</dbReference>
<dbReference type="SUPFAM" id="SSF47473">
    <property type="entry name" value="EF-hand"/>
    <property type="match status" value="1"/>
</dbReference>
<dbReference type="InterPro" id="IPR000447">
    <property type="entry name" value="G3P_DH_FAD-dep"/>
</dbReference>
<protein>
    <recommendedName>
        <fullName evidence="4 8">Glycerol-3-phosphate dehydrogenase</fullName>
        <ecNumber evidence="4 8">1.1.5.3</ecNumber>
    </recommendedName>
</protein>
<dbReference type="PROSITE" id="PS00978">
    <property type="entry name" value="FAD_G3PDH_2"/>
    <property type="match status" value="1"/>
</dbReference>
<evidence type="ECO:0000256" key="2">
    <source>
        <dbReference type="ARBA" id="ARBA00004745"/>
    </source>
</evidence>
<proteinExistence type="inferred from homology"/>
<dbReference type="GO" id="GO:0006072">
    <property type="term" value="P:glycerol-3-phosphate metabolic process"/>
    <property type="evidence" value="ECO:0007669"/>
    <property type="project" value="UniProtKB-UniRule"/>
</dbReference>
<dbReference type="OMA" id="VQYWDAQ"/>
<dbReference type="PROSITE" id="PS50222">
    <property type="entry name" value="EF_HAND_2"/>
    <property type="match status" value="1"/>
</dbReference>
<dbReference type="PRINTS" id="PR01001">
    <property type="entry name" value="FADG3PDH"/>
</dbReference>
<keyword evidence="11" id="KW-1185">Reference proteome</keyword>
<dbReference type="InterPro" id="IPR006076">
    <property type="entry name" value="FAD-dep_OxRdtase"/>
</dbReference>
<evidence type="ECO:0000256" key="4">
    <source>
        <dbReference type="ARBA" id="ARBA00013029"/>
    </source>
</evidence>
<dbReference type="GO" id="GO:0004368">
    <property type="term" value="F:glycerol-3-phosphate dehydrogenase (quinone) activity"/>
    <property type="evidence" value="ECO:0007669"/>
    <property type="project" value="UniProtKB-EC"/>
</dbReference>
<dbReference type="Proteomes" id="UP000070444">
    <property type="component" value="Unassembled WGS sequence"/>
</dbReference>
<sequence length="717" mass="79312">MSRLLSRLGSRPYLKLATGMAVGGGTLLAMSQLKNNATQNQKPMLPFNAGIQLEASKKGEVEESALHSLWTPPSRDKLIEQLKASVNPDEEYDLLVIGGGATGTGIALDAASRGLKVALVERDDFSSGTSSRSTKLVHGGVRYLEKAFRNLDYEQYKLVVEALHERSVFLKIAPYLSNQLPIMLPVYKWWQVPYYWAGAKFYDLFAGGEGLESSYFMGRSKALENFPMLQKDSLKGAIVYYDGQHNDSRMNVALALTSIAQGATAVNHVEVQDLIKEDTNELNKIKGAKVKDLITGEEFTIKAKGVVNATGPFTDAIRKMDEPTTPTIVAPSAGVHIILPNYYSPSHMGLLDPATSDGRVIFFLPWQGNVIAGTTDTPTNVNPNPMPTEEEIDWILGEIRRYLDPDVQVRRGDVLAAWSGIRPLVRDPAASNTAALVRNHVVHVSPNGLLTIAGGKWTTYRAMAQEAVDEAIKFYGLNPKNECVTERLKLIGSHKYSKTMFIQLIQHFGLETEVAQHLSLNYGDRAWAVAHLCQPTGQRWPLHGTKLTPSYPYLEAEVRHAVRYEYACTATDALARLLPRVVDIMAEELGWDNTRKAKEIHDATHYLSSMGLSDWKLLSESSRSRFDPHELGKYRTAFGAVDRENDGHIEGGELLQLVKQLNLGVDDKIVAEGVKRAGVNASGSIEFFEFLEVLGRVKEIKEESNNKPTSSIHNLPN</sequence>
<dbReference type="Gene3D" id="1.10.8.870">
    <property type="entry name" value="Alpha-glycerophosphate oxidase, cap domain"/>
    <property type="match status" value="1"/>
</dbReference>
<dbReference type="Gene3D" id="1.10.238.10">
    <property type="entry name" value="EF-hand"/>
    <property type="match status" value="1"/>
</dbReference>
<dbReference type="Pfam" id="PF01266">
    <property type="entry name" value="DAO"/>
    <property type="match status" value="1"/>
</dbReference>
<keyword evidence="6" id="KW-0274">FAD</keyword>
<dbReference type="GO" id="GO:0005509">
    <property type="term" value="F:calcium ion binding"/>
    <property type="evidence" value="ECO:0007669"/>
    <property type="project" value="InterPro"/>
</dbReference>
<dbReference type="SUPFAM" id="SSF51905">
    <property type="entry name" value="FAD/NAD(P)-binding domain"/>
    <property type="match status" value="1"/>
</dbReference>
<accession>A0A137P772</accession>
<dbReference type="AlphaFoldDB" id="A0A137P772"/>
<dbReference type="EC" id="1.1.5.3" evidence="4 8"/>
<evidence type="ECO:0000256" key="1">
    <source>
        <dbReference type="ARBA" id="ARBA00001974"/>
    </source>
</evidence>
<dbReference type="GO" id="GO:0005739">
    <property type="term" value="C:mitochondrion"/>
    <property type="evidence" value="ECO:0007669"/>
    <property type="project" value="TreeGrafter"/>
</dbReference>
<dbReference type="Gene3D" id="3.30.9.10">
    <property type="entry name" value="D-Amino Acid Oxidase, subunit A, domain 2"/>
    <property type="match status" value="1"/>
</dbReference>
<gene>
    <name evidence="10" type="ORF">CONCODRAFT_17328</name>
</gene>
<dbReference type="InterPro" id="IPR036188">
    <property type="entry name" value="FAD/NAD-bd_sf"/>
</dbReference>
<dbReference type="Pfam" id="PF16901">
    <property type="entry name" value="DAO_C"/>
    <property type="match status" value="1"/>
</dbReference>
<evidence type="ECO:0000256" key="3">
    <source>
        <dbReference type="ARBA" id="ARBA00007330"/>
    </source>
</evidence>
<comment type="catalytic activity">
    <reaction evidence="8">
        <text>a quinone + sn-glycerol 3-phosphate = dihydroxyacetone phosphate + a quinol</text>
        <dbReference type="Rhea" id="RHEA:18977"/>
        <dbReference type="ChEBI" id="CHEBI:24646"/>
        <dbReference type="ChEBI" id="CHEBI:57597"/>
        <dbReference type="ChEBI" id="CHEBI:57642"/>
        <dbReference type="ChEBI" id="CHEBI:132124"/>
        <dbReference type="EC" id="1.1.5.3"/>
    </reaction>
</comment>
<dbReference type="FunFam" id="3.30.9.10:FF:000001">
    <property type="entry name" value="Glycerol-3-phosphate dehydrogenase"/>
    <property type="match status" value="1"/>
</dbReference>
<dbReference type="PANTHER" id="PTHR11985">
    <property type="entry name" value="GLYCEROL-3-PHOSPHATE DEHYDROGENASE"/>
    <property type="match status" value="1"/>
</dbReference>
<evidence type="ECO:0000256" key="8">
    <source>
        <dbReference type="RuleBase" id="RU361217"/>
    </source>
</evidence>
<dbReference type="InterPro" id="IPR011992">
    <property type="entry name" value="EF-hand-dom_pair"/>
</dbReference>
<name>A0A137P772_CONC2</name>
<keyword evidence="5 8" id="KW-0285">Flavoprotein</keyword>
<comment type="cofactor">
    <cofactor evidence="1 8">
        <name>FAD</name>
        <dbReference type="ChEBI" id="CHEBI:57692"/>
    </cofactor>
</comment>
<evidence type="ECO:0000259" key="9">
    <source>
        <dbReference type="PROSITE" id="PS50222"/>
    </source>
</evidence>
<dbReference type="InterPro" id="IPR002048">
    <property type="entry name" value="EF_hand_dom"/>
</dbReference>
<dbReference type="InterPro" id="IPR038299">
    <property type="entry name" value="DAO_C_sf"/>
</dbReference>
<reference evidence="10 11" key="1">
    <citation type="journal article" date="2015" name="Genome Biol. Evol.">
        <title>Phylogenomic analyses indicate that early fungi evolved digesting cell walls of algal ancestors of land plants.</title>
        <authorList>
            <person name="Chang Y."/>
            <person name="Wang S."/>
            <person name="Sekimoto S."/>
            <person name="Aerts A.L."/>
            <person name="Choi C."/>
            <person name="Clum A."/>
            <person name="LaButti K.M."/>
            <person name="Lindquist E.A."/>
            <person name="Yee Ngan C."/>
            <person name="Ohm R.A."/>
            <person name="Salamov A.A."/>
            <person name="Grigoriev I.V."/>
            <person name="Spatafora J.W."/>
            <person name="Berbee M.L."/>
        </authorList>
    </citation>
    <scope>NUCLEOTIDE SEQUENCE [LARGE SCALE GENOMIC DNA]</scope>
    <source>
        <strain evidence="10 11">NRRL 28638</strain>
    </source>
</reference>
<dbReference type="PROSITE" id="PS00977">
    <property type="entry name" value="FAD_G3PDH_1"/>
    <property type="match status" value="1"/>
</dbReference>
<dbReference type="OrthoDB" id="264015at2759"/>
<dbReference type="STRING" id="796925.A0A137P772"/>
<comment type="pathway">
    <text evidence="2">Polyol metabolism; glycerol degradation.</text>
</comment>
<dbReference type="Gene3D" id="3.50.50.60">
    <property type="entry name" value="FAD/NAD(P)-binding domain"/>
    <property type="match status" value="1"/>
</dbReference>
<evidence type="ECO:0000256" key="7">
    <source>
        <dbReference type="ARBA" id="ARBA00023002"/>
    </source>
</evidence>
<evidence type="ECO:0000256" key="5">
    <source>
        <dbReference type="ARBA" id="ARBA00022630"/>
    </source>
</evidence>
<evidence type="ECO:0000256" key="6">
    <source>
        <dbReference type="ARBA" id="ARBA00022827"/>
    </source>
</evidence>
<evidence type="ECO:0000313" key="10">
    <source>
        <dbReference type="EMBL" id="KXN70848.1"/>
    </source>
</evidence>
<comment type="similarity">
    <text evidence="3 8">Belongs to the FAD-dependent glycerol-3-phosphate dehydrogenase family.</text>
</comment>